<dbReference type="PANTHER" id="PTHR12815:SF23">
    <property type="entry name" value="OUTER MEMBRANE PROTEIN ASSEMBLY FACTOR BAMA"/>
    <property type="match status" value="1"/>
</dbReference>
<dbReference type="Proteomes" id="UP000029998">
    <property type="component" value="Unassembled WGS sequence"/>
</dbReference>
<evidence type="ECO:0000256" key="8">
    <source>
        <dbReference type="HAMAP-Rule" id="MF_01430"/>
    </source>
</evidence>
<dbReference type="AlphaFoldDB" id="A0A0A0F3U6"/>
<dbReference type="PROSITE" id="PS51779">
    <property type="entry name" value="POTRA"/>
    <property type="match status" value="5"/>
</dbReference>
<accession>A0A0A0F3U6</accession>
<evidence type="ECO:0000256" key="7">
    <source>
        <dbReference type="ARBA" id="ARBA00023237"/>
    </source>
</evidence>
<name>A0A0A0F3U6_9GAMM</name>
<dbReference type="Pfam" id="PF01103">
    <property type="entry name" value="Omp85"/>
    <property type="match status" value="1"/>
</dbReference>
<evidence type="ECO:0000256" key="6">
    <source>
        <dbReference type="ARBA" id="ARBA00023136"/>
    </source>
</evidence>
<dbReference type="eggNOG" id="COG4775">
    <property type="taxonomic scope" value="Bacteria"/>
</dbReference>
<feature type="signal peptide" evidence="8">
    <location>
        <begin position="1"/>
        <end position="26"/>
    </location>
</feature>
<evidence type="ECO:0000313" key="12">
    <source>
        <dbReference type="Proteomes" id="UP000029998"/>
    </source>
</evidence>
<keyword evidence="6 8" id="KW-0472">Membrane</keyword>
<evidence type="ECO:0000256" key="3">
    <source>
        <dbReference type="ARBA" id="ARBA00022692"/>
    </source>
</evidence>
<gene>
    <name evidence="8" type="primary">bamA</name>
    <name evidence="11" type="ORF">N800_10675</name>
</gene>
<dbReference type="InterPro" id="IPR039910">
    <property type="entry name" value="D15-like"/>
</dbReference>
<organism evidence="11 12">
    <name type="scientific">Lysobacter daejeonensis GH1-9</name>
    <dbReference type="NCBI Taxonomy" id="1385517"/>
    <lineage>
        <taxon>Bacteria</taxon>
        <taxon>Pseudomonadati</taxon>
        <taxon>Pseudomonadota</taxon>
        <taxon>Gammaproteobacteria</taxon>
        <taxon>Lysobacterales</taxon>
        <taxon>Lysobacteraceae</taxon>
        <taxon>Aerolutibacter</taxon>
    </lineage>
</organism>
<comment type="subunit">
    <text evidence="8">Part of the Bam complex.</text>
</comment>
<dbReference type="InterPro" id="IPR023707">
    <property type="entry name" value="OM_assembly_BamA"/>
</dbReference>
<dbReference type="FunFam" id="3.10.20.310:FF:000015">
    <property type="entry name" value="Outer membrane protein assembly factor BamA"/>
    <property type="match status" value="1"/>
</dbReference>
<feature type="domain" description="POTRA" evidence="10">
    <location>
        <begin position="289"/>
        <end position="367"/>
    </location>
</feature>
<sequence precursor="true">MTRTPNRRLLALALAAAMAPAMPAMAQSGTPFSLGGLQPDAPPAGSFTVSDIRVDGLQRIAAGTVFTYLPIERGDTVDSARVGDAIRALYKTGFFEDVTIGRQGDILVVTVTERPAINKLTLTGNKDIKTEDLTKGLNDIGLSEGGTFDRLALDRVTQELTRQYNNRGKYNVEITPTVAKLDRNRVDLTITVKEGKAAKIRHINLVGNEKFAEEQILDTWESREHNWLSWYRRDDQYSREKLSGDLEKLNNYYLDRGYVDVSIDSTQVSISPDRRDMFISAGITEGDQYKVSGVEVTGDTVLPKEQVQKMVLVQKDQIFSRRLLELSSDAIVASLGNIGYAFAQVNPIPDVNREAKTVGINMQVVPGPRVNVRRVVFKGNSRTSDEVLRREMRQFEGSWYSQAAIDRSKLRLQGLGYFETVDVESQPVAGTNDQVDVVYNVKETQSGSFMFGLGYSQLTGMTTSVQLAQNNFLGSGNRMSVNAQRNDYLQRYDFSYVNPYFTDNGVSLGYNLWWKEYNSSDFNTAQFSTTSGAAQTVLGIPISETDTITALFGIDSNEVLTFAGATPPSIINYIDAIGQRTFHAWRGEIGWGRNSLNHGLTPTAGMSQRLWLEATLPGSTVEYFKLNYNVSKFWPLSRHLVLNTRAELGYGDSYGDAFVRDICYTPQAPAYDHDNDPNTPVIIPPPPPPPSDPCIPGTSPDYLQTVTADGLPFFENFYAGGTRSVRGFRDNTLGPREAPFATSNYTQPIGGSLKTVGSVEMFFPTLLDTPAARVSAFVDFGNVFRDVDAFDAGELRASAGVAMMWRSPMGPISISYAMPVRKEDDDELERLQFTFGGNF</sequence>
<dbReference type="GO" id="GO:1990063">
    <property type="term" value="C:Bam protein complex"/>
    <property type="evidence" value="ECO:0007669"/>
    <property type="project" value="TreeGrafter"/>
</dbReference>
<dbReference type="InterPro" id="IPR034746">
    <property type="entry name" value="POTRA"/>
</dbReference>
<comment type="similarity">
    <text evidence="8">Belongs to the BamA family.</text>
</comment>
<evidence type="ECO:0000313" key="11">
    <source>
        <dbReference type="EMBL" id="KGM56072.1"/>
    </source>
</evidence>
<evidence type="ECO:0000256" key="9">
    <source>
        <dbReference type="NCBIfam" id="TIGR03303"/>
    </source>
</evidence>
<keyword evidence="4 8" id="KW-0732">Signal</keyword>
<feature type="domain" description="POTRA" evidence="10">
    <location>
        <begin position="115"/>
        <end position="195"/>
    </location>
</feature>
<dbReference type="GO" id="GO:0051205">
    <property type="term" value="P:protein insertion into membrane"/>
    <property type="evidence" value="ECO:0007669"/>
    <property type="project" value="UniProtKB-UniRule"/>
</dbReference>
<keyword evidence="3 8" id="KW-0812">Transmembrane</keyword>
<dbReference type="STRING" id="1385517.N800_10675"/>
<protein>
    <recommendedName>
        <fullName evidence="8 9">Outer membrane protein assembly factor BamA</fullName>
    </recommendedName>
</protein>
<dbReference type="PIRSF" id="PIRSF006076">
    <property type="entry name" value="OM_assembly_OMP85"/>
    <property type="match status" value="1"/>
</dbReference>
<dbReference type="GO" id="GO:0043165">
    <property type="term" value="P:Gram-negative-bacterium-type cell outer membrane assembly"/>
    <property type="evidence" value="ECO:0007669"/>
    <property type="project" value="UniProtKB-UniRule"/>
</dbReference>
<keyword evidence="2 8" id="KW-1134">Transmembrane beta strand</keyword>
<dbReference type="Gene3D" id="3.10.20.310">
    <property type="entry name" value="membrane protein fhac"/>
    <property type="match status" value="5"/>
</dbReference>
<dbReference type="FunFam" id="3.10.20.310:FF:000002">
    <property type="entry name" value="Outer membrane protein assembly factor BamA"/>
    <property type="match status" value="1"/>
</dbReference>
<comment type="caution">
    <text evidence="11">The sequence shown here is derived from an EMBL/GenBank/DDBJ whole genome shotgun (WGS) entry which is preliminary data.</text>
</comment>
<reference evidence="11 12" key="1">
    <citation type="submission" date="2013-08" db="EMBL/GenBank/DDBJ databases">
        <title>Genome sequencing of Lysobacter.</title>
        <authorList>
            <person name="Zhang S."/>
            <person name="Wang G."/>
        </authorList>
    </citation>
    <scope>NUCLEOTIDE SEQUENCE [LARGE SCALE GENOMIC DNA]</scope>
    <source>
        <strain evidence="11 12">GH1-9</strain>
    </source>
</reference>
<evidence type="ECO:0000256" key="5">
    <source>
        <dbReference type="ARBA" id="ARBA00022737"/>
    </source>
</evidence>
<feature type="domain" description="POTRA" evidence="10">
    <location>
        <begin position="370"/>
        <end position="444"/>
    </location>
</feature>
<keyword evidence="7 8" id="KW-0998">Cell outer membrane</keyword>
<evidence type="ECO:0000256" key="4">
    <source>
        <dbReference type="ARBA" id="ARBA00022729"/>
    </source>
</evidence>
<evidence type="ECO:0000256" key="2">
    <source>
        <dbReference type="ARBA" id="ARBA00022452"/>
    </source>
</evidence>
<dbReference type="FunFam" id="3.10.20.310:FF:000003">
    <property type="entry name" value="Outer membrane protein assembly factor BamA"/>
    <property type="match status" value="1"/>
</dbReference>
<dbReference type="OrthoDB" id="9803054at2"/>
<dbReference type="HAMAP" id="MF_01430">
    <property type="entry name" value="OM_assembly_BamA"/>
    <property type="match status" value="1"/>
</dbReference>
<dbReference type="EMBL" id="AVPU01000002">
    <property type="protein sequence ID" value="KGM56072.1"/>
    <property type="molecule type" value="Genomic_DNA"/>
</dbReference>
<feature type="domain" description="POTRA" evidence="10">
    <location>
        <begin position="198"/>
        <end position="282"/>
    </location>
</feature>
<dbReference type="Pfam" id="PF07244">
    <property type="entry name" value="POTRA"/>
    <property type="match status" value="4"/>
</dbReference>
<evidence type="ECO:0000259" key="10">
    <source>
        <dbReference type="PROSITE" id="PS51779"/>
    </source>
</evidence>
<evidence type="ECO:0000256" key="1">
    <source>
        <dbReference type="ARBA" id="ARBA00004370"/>
    </source>
</evidence>
<feature type="domain" description="POTRA" evidence="10">
    <location>
        <begin position="47"/>
        <end position="114"/>
    </location>
</feature>
<dbReference type="PANTHER" id="PTHR12815">
    <property type="entry name" value="SORTING AND ASSEMBLY MACHINERY SAMM50 PROTEIN FAMILY MEMBER"/>
    <property type="match status" value="1"/>
</dbReference>
<comment type="subcellular location">
    <subcellularLocation>
        <location evidence="8">Cell outer membrane</location>
    </subcellularLocation>
    <subcellularLocation>
        <location evidence="1">Membrane</location>
    </subcellularLocation>
</comment>
<comment type="function">
    <text evidence="8">Part of the outer membrane protein assembly complex, which is involved in assembly and insertion of beta-barrel proteins into the outer membrane.</text>
</comment>
<keyword evidence="5 8" id="KW-0677">Repeat</keyword>
<dbReference type="Gene3D" id="2.40.160.50">
    <property type="entry name" value="membrane protein fhac: a member of the omp85/tpsb transporter family"/>
    <property type="match status" value="1"/>
</dbReference>
<dbReference type="InterPro" id="IPR000184">
    <property type="entry name" value="Bac_surfAg_D15"/>
</dbReference>
<dbReference type="FunFam" id="3.10.20.310:FF:000001">
    <property type="entry name" value="Outer membrane protein assembly factor BamA"/>
    <property type="match status" value="1"/>
</dbReference>
<dbReference type="NCBIfam" id="TIGR03303">
    <property type="entry name" value="OM_YaeT"/>
    <property type="match status" value="1"/>
</dbReference>
<proteinExistence type="inferred from homology"/>
<keyword evidence="12" id="KW-1185">Reference proteome</keyword>
<feature type="chain" id="PRO_5008983660" description="Outer membrane protein assembly factor BamA" evidence="8">
    <location>
        <begin position="27"/>
        <end position="839"/>
    </location>
</feature>
<dbReference type="InterPro" id="IPR010827">
    <property type="entry name" value="BamA/TamA_POTRA"/>
</dbReference>